<dbReference type="EMBL" id="KK785456">
    <property type="protein sequence ID" value="KDO42626.1"/>
    <property type="molecule type" value="Genomic_DNA"/>
</dbReference>
<dbReference type="AlphaFoldDB" id="A0A067DVK6"/>
<name>A0A067DVK6_CITSI</name>
<feature type="non-terminal residue" evidence="2">
    <location>
        <position position="63"/>
    </location>
</feature>
<reference evidence="2 3" key="1">
    <citation type="submission" date="2014-04" db="EMBL/GenBank/DDBJ databases">
        <authorList>
            <consortium name="International Citrus Genome Consortium"/>
            <person name="Gmitter F."/>
            <person name="Chen C."/>
            <person name="Farmerie W."/>
            <person name="Harkins T."/>
            <person name="Desany B."/>
            <person name="Mohiuddin M."/>
            <person name="Kodira C."/>
            <person name="Borodovsky M."/>
            <person name="Lomsadze A."/>
            <person name="Burns P."/>
            <person name="Jenkins J."/>
            <person name="Prochnik S."/>
            <person name="Shu S."/>
            <person name="Chapman J."/>
            <person name="Pitluck S."/>
            <person name="Schmutz J."/>
            <person name="Rokhsar D."/>
        </authorList>
    </citation>
    <scope>NUCLEOTIDE SEQUENCE</scope>
</reference>
<feature type="non-terminal residue" evidence="2">
    <location>
        <position position="1"/>
    </location>
</feature>
<keyword evidence="3" id="KW-1185">Reference proteome</keyword>
<sequence>QTKTHWTGSPTSYIARRQHALTFLSQSMESKFGRIDDRTVPSPSSPSPSSRSSSYSSDDQARR</sequence>
<protein>
    <submittedName>
        <fullName evidence="2">Uncharacterized protein</fullName>
    </submittedName>
</protein>
<evidence type="ECO:0000313" key="3">
    <source>
        <dbReference type="Proteomes" id="UP000027120"/>
    </source>
</evidence>
<gene>
    <name evidence="2" type="ORF">CISIN_1g0467711mg</name>
</gene>
<evidence type="ECO:0000313" key="2">
    <source>
        <dbReference type="EMBL" id="KDO42626.1"/>
    </source>
</evidence>
<evidence type="ECO:0000256" key="1">
    <source>
        <dbReference type="SAM" id="MobiDB-lite"/>
    </source>
</evidence>
<accession>A0A067DVK6</accession>
<organism evidence="2 3">
    <name type="scientific">Citrus sinensis</name>
    <name type="common">Sweet orange</name>
    <name type="synonym">Citrus aurantium var. sinensis</name>
    <dbReference type="NCBI Taxonomy" id="2711"/>
    <lineage>
        <taxon>Eukaryota</taxon>
        <taxon>Viridiplantae</taxon>
        <taxon>Streptophyta</taxon>
        <taxon>Embryophyta</taxon>
        <taxon>Tracheophyta</taxon>
        <taxon>Spermatophyta</taxon>
        <taxon>Magnoliopsida</taxon>
        <taxon>eudicotyledons</taxon>
        <taxon>Gunneridae</taxon>
        <taxon>Pentapetalae</taxon>
        <taxon>rosids</taxon>
        <taxon>malvids</taxon>
        <taxon>Sapindales</taxon>
        <taxon>Rutaceae</taxon>
        <taxon>Aurantioideae</taxon>
        <taxon>Citrus</taxon>
    </lineage>
</organism>
<feature type="region of interest" description="Disordered" evidence="1">
    <location>
        <begin position="32"/>
        <end position="63"/>
    </location>
</feature>
<proteinExistence type="predicted"/>
<feature type="compositionally biased region" description="Low complexity" evidence="1">
    <location>
        <begin position="47"/>
        <end position="57"/>
    </location>
</feature>
<dbReference type="Proteomes" id="UP000027120">
    <property type="component" value="Unassembled WGS sequence"/>
</dbReference>